<dbReference type="NCBIfam" id="NF002114">
    <property type="entry name" value="PRK00951.2-4"/>
    <property type="match status" value="1"/>
</dbReference>
<name>H0H1B5_SACCK</name>
<dbReference type="PROSITE" id="PS00954">
    <property type="entry name" value="IGP_DEHYDRATASE_1"/>
    <property type="match status" value="1"/>
</dbReference>
<dbReference type="FunFam" id="3.30.230.40:FF:000001">
    <property type="entry name" value="Imidazoleglycerol-phosphate dehydratase HisB"/>
    <property type="match status" value="1"/>
</dbReference>
<evidence type="ECO:0000256" key="1">
    <source>
        <dbReference type="ARBA" id="ARBA00001723"/>
    </source>
</evidence>
<dbReference type="AlphaFoldDB" id="H0H1B5"/>
<sequence>MVLFPGMYVCILPLEPRGFVLIQRFPLFPSDIALFWEKLVKRRRLLGSRPEGLLGARPHCKTPFEHCITQKSHTTVLYTAFACCYPPHYEFSCSANDFRFFFSKLWMMDDFFFFFSDLHYQCNYARYYIGVCFLENRYKTKQRCYRCARMSEQKALVKRITNETKIQIAISLKGGPLALQHSIFPGKEAEPVAEQATQSQVINVQTGVGFLDHMIHAMAKHAGWSLIVECIGDLHIDDHHTTEDCGIALGQAFKEALGAVRGVKRFGSGFAPLDEALSRAVVDLSNRPYAVIELGLQREKIGDLSCEMIPHFLESFAEASRITLHVDCLRGKNDHHRSESAFKALAVAIREATSPNGTNDVPSTKGVLM</sequence>
<dbReference type="PANTHER" id="PTHR23133:SF2">
    <property type="entry name" value="IMIDAZOLEGLYCEROL-PHOSPHATE DEHYDRATASE"/>
    <property type="match status" value="1"/>
</dbReference>
<dbReference type="HAMAP" id="MF_00076">
    <property type="entry name" value="HisB"/>
    <property type="match status" value="1"/>
</dbReference>
<comment type="caution">
    <text evidence="10">The sequence shown here is derived from an EMBL/GenBank/DDBJ whole genome shotgun (WGS) entry which is preliminary data.</text>
</comment>
<dbReference type="GO" id="GO:0000105">
    <property type="term" value="P:L-histidine biosynthetic process"/>
    <property type="evidence" value="ECO:0007669"/>
    <property type="project" value="UniProtKB-UniPathway"/>
</dbReference>
<accession>H0H1B5</accession>
<dbReference type="OrthoDB" id="447729at2759"/>
<dbReference type="Proteomes" id="UP000009009">
    <property type="component" value="Unassembled WGS sequence"/>
</dbReference>
<dbReference type="InterPro" id="IPR038494">
    <property type="entry name" value="IGPD_sf"/>
</dbReference>
<dbReference type="HOGENOM" id="CLU_063945_0_0_1"/>
<dbReference type="EC" id="4.2.1.19" evidence="4 9"/>
<evidence type="ECO:0000313" key="10">
    <source>
        <dbReference type="EMBL" id="EHN00150.1"/>
    </source>
</evidence>
<dbReference type="PhylomeDB" id="H0H1B5"/>
<dbReference type="EMBL" id="AGVY01000366">
    <property type="protein sequence ID" value="EHN00150.1"/>
    <property type="molecule type" value="Genomic_DNA"/>
</dbReference>
<dbReference type="PANTHER" id="PTHR23133">
    <property type="entry name" value="IMIDAZOLEGLYCEROL-PHOSPHATE DEHYDRATASE HIS7"/>
    <property type="match status" value="1"/>
</dbReference>
<dbReference type="InterPro" id="IPR000807">
    <property type="entry name" value="ImidazoleglycerolP_deHydtase"/>
</dbReference>
<dbReference type="Pfam" id="PF00475">
    <property type="entry name" value="IGPD"/>
    <property type="match status" value="1"/>
</dbReference>
<keyword evidence="11" id="KW-1185">Reference proteome</keyword>
<dbReference type="InterPro" id="IPR020565">
    <property type="entry name" value="ImidazoleglycerP_deHydtase_CS"/>
</dbReference>
<reference evidence="10 11" key="1">
    <citation type="journal article" date="2012" name="FEMS Yeast Res.">
        <title>The genome sequence of the wine yeast VIN7 reveals an allotriploid hybrid genome with Saccharomyces cerevisiae and Saccharomyces kudriavzevii origins.</title>
        <authorList>
            <person name="Borneman A.R."/>
            <person name="Desany B.A."/>
            <person name="Riches D."/>
            <person name="Affourtit J.P."/>
            <person name="Forgan A.H."/>
            <person name="Pretorius I.S."/>
            <person name="Egholm M."/>
            <person name="Chambers P.J."/>
        </authorList>
    </citation>
    <scope>NUCLEOTIDE SEQUENCE [LARGE SCALE GENOMIC DNA]</scope>
    <source>
        <strain evidence="10 11">VIN7</strain>
    </source>
</reference>
<evidence type="ECO:0000256" key="6">
    <source>
        <dbReference type="ARBA" id="ARBA00022605"/>
    </source>
</evidence>
<evidence type="ECO:0000256" key="7">
    <source>
        <dbReference type="ARBA" id="ARBA00023102"/>
    </source>
</evidence>
<dbReference type="InterPro" id="IPR020568">
    <property type="entry name" value="Ribosomal_Su5_D2-typ_SF"/>
</dbReference>
<keyword evidence="6" id="KW-0028">Amino-acid biosynthesis</keyword>
<dbReference type="UniPathway" id="UPA00031">
    <property type="reaction ID" value="UER00011"/>
</dbReference>
<gene>
    <name evidence="10" type="ORF">VIN7_10035</name>
</gene>
<keyword evidence="8 9" id="KW-0456">Lyase</keyword>
<protein>
    <recommendedName>
        <fullName evidence="5 9">Imidazoleglycerol-phosphate dehydratase</fullName>
        <ecNumber evidence="4 9">4.2.1.19</ecNumber>
    </recommendedName>
</protein>
<dbReference type="GO" id="GO:0004424">
    <property type="term" value="F:imidazoleglycerol-phosphate dehydratase activity"/>
    <property type="evidence" value="ECO:0007669"/>
    <property type="project" value="UniProtKB-EC"/>
</dbReference>
<keyword evidence="7 9" id="KW-0368">Histidine biosynthesis</keyword>
<evidence type="ECO:0000256" key="9">
    <source>
        <dbReference type="RuleBase" id="RU000598"/>
    </source>
</evidence>
<evidence type="ECO:0000313" key="11">
    <source>
        <dbReference type="Proteomes" id="UP000009009"/>
    </source>
</evidence>
<dbReference type="CDD" id="cd07914">
    <property type="entry name" value="IGPD"/>
    <property type="match status" value="1"/>
</dbReference>
<evidence type="ECO:0000256" key="3">
    <source>
        <dbReference type="ARBA" id="ARBA00007481"/>
    </source>
</evidence>
<dbReference type="PROSITE" id="PS00955">
    <property type="entry name" value="IGP_DEHYDRATASE_2"/>
    <property type="match status" value="1"/>
</dbReference>
<evidence type="ECO:0000256" key="4">
    <source>
        <dbReference type="ARBA" id="ARBA00012075"/>
    </source>
</evidence>
<comment type="pathway">
    <text evidence="2 9">Amino-acid biosynthesis; L-histidine biosynthesis; L-histidine from 5-phospho-alpha-D-ribose 1-diphosphate: step 6/9.</text>
</comment>
<comment type="catalytic activity">
    <reaction evidence="1 9">
        <text>D-erythro-1-(imidazol-4-yl)glycerol 3-phosphate = 3-(imidazol-4-yl)-2-oxopropyl phosphate + H2O</text>
        <dbReference type="Rhea" id="RHEA:11040"/>
        <dbReference type="ChEBI" id="CHEBI:15377"/>
        <dbReference type="ChEBI" id="CHEBI:57766"/>
        <dbReference type="ChEBI" id="CHEBI:58278"/>
        <dbReference type="EC" id="4.2.1.19"/>
    </reaction>
</comment>
<evidence type="ECO:0000256" key="5">
    <source>
        <dbReference type="ARBA" id="ARBA00016664"/>
    </source>
</evidence>
<organism evidence="10 11">
    <name type="scientific">Saccharomyces cerevisiae x Saccharomyces kudriavzevii (strain VIN7)</name>
    <name type="common">Yeast</name>
    <dbReference type="NCBI Taxonomy" id="1095631"/>
    <lineage>
        <taxon>Eukaryota</taxon>
        <taxon>Fungi</taxon>
        <taxon>Dikarya</taxon>
        <taxon>Ascomycota</taxon>
        <taxon>Saccharomycotina</taxon>
        <taxon>Saccharomycetes</taxon>
        <taxon>Saccharomycetales</taxon>
        <taxon>Saccharomycetaceae</taxon>
        <taxon>Saccharomyces</taxon>
    </lineage>
</organism>
<dbReference type="Gene3D" id="3.30.230.40">
    <property type="entry name" value="Imidazole glycerol phosphate dehydratase, domain 1"/>
    <property type="match status" value="2"/>
</dbReference>
<dbReference type="FunFam" id="3.30.230.40:FF:000005">
    <property type="entry name" value="Imidazoleglycerol-phosphate dehydratase"/>
    <property type="match status" value="1"/>
</dbReference>
<proteinExistence type="inferred from homology"/>
<comment type="similarity">
    <text evidence="3 9">Belongs to the imidazoleglycerol-phosphate dehydratase family.</text>
</comment>
<evidence type="ECO:0000256" key="8">
    <source>
        <dbReference type="ARBA" id="ARBA00023239"/>
    </source>
</evidence>
<evidence type="ECO:0000256" key="2">
    <source>
        <dbReference type="ARBA" id="ARBA00005047"/>
    </source>
</evidence>
<dbReference type="SUPFAM" id="SSF54211">
    <property type="entry name" value="Ribosomal protein S5 domain 2-like"/>
    <property type="match status" value="2"/>
</dbReference>